<dbReference type="GO" id="GO:0009294">
    <property type="term" value="P:DNA-mediated transformation"/>
    <property type="evidence" value="ECO:0007669"/>
    <property type="project" value="InterPro"/>
</dbReference>
<dbReference type="Gene3D" id="1.10.10.10">
    <property type="entry name" value="Winged helix-like DNA-binding domain superfamily/Winged helix DNA-binding domain"/>
    <property type="match status" value="1"/>
</dbReference>
<dbReference type="AlphaFoldDB" id="A0A1G2K4E9"/>
<evidence type="ECO:0000256" key="1">
    <source>
        <dbReference type="ARBA" id="ARBA00006525"/>
    </source>
</evidence>
<feature type="domain" description="Smf/DprA SLOG" evidence="2">
    <location>
        <begin position="6"/>
        <end position="217"/>
    </location>
</feature>
<evidence type="ECO:0000313" key="4">
    <source>
        <dbReference type="EMBL" id="OGZ94286.1"/>
    </source>
</evidence>
<dbReference type="InterPro" id="IPR036388">
    <property type="entry name" value="WH-like_DNA-bd_sf"/>
</dbReference>
<sequence>MSDMRVIQKTDSVFPKRLHEIHASPEVLYVRGTLKTEEQCLAIVGTRKPTRYGVEATERLVRELSEIAGLTIVSGLASGIDTVAHKAALKSGLRTIAVLGSGIDAPSIFPRENKNLADEIITKGGAILSEYPAGTPPLWHHFPERNRIVSGLSLGVVVIEAKERSGALITARFALEHDREVFALPGSIFSKESAGPNGLIKRGAKAITSAEDILEELSLQHLPAARKIEQKKALEGEEKTIFEILEASPSTVAELKLKAGLSTPQILSTLAMLELKKLVKRMENEQWTKIS</sequence>
<dbReference type="Pfam" id="PF02481">
    <property type="entry name" value="DNA_processg_A"/>
    <property type="match status" value="1"/>
</dbReference>
<dbReference type="Gene3D" id="3.40.50.450">
    <property type="match status" value="1"/>
</dbReference>
<evidence type="ECO:0000259" key="2">
    <source>
        <dbReference type="Pfam" id="PF02481"/>
    </source>
</evidence>
<comment type="caution">
    <text evidence="4">The sequence shown here is derived from an EMBL/GenBank/DDBJ whole genome shotgun (WGS) entry which is preliminary data.</text>
</comment>
<evidence type="ECO:0000313" key="5">
    <source>
        <dbReference type="Proteomes" id="UP000177152"/>
    </source>
</evidence>
<dbReference type="PANTHER" id="PTHR43022">
    <property type="entry name" value="PROTEIN SMF"/>
    <property type="match status" value="1"/>
</dbReference>
<accession>A0A1G2K4E9</accession>
<dbReference type="Proteomes" id="UP000177152">
    <property type="component" value="Unassembled WGS sequence"/>
</dbReference>
<organism evidence="4 5">
    <name type="scientific">Candidatus Sungbacteria bacterium RIFCSPHIGHO2_01_FULL_47_32</name>
    <dbReference type="NCBI Taxonomy" id="1802264"/>
    <lineage>
        <taxon>Bacteria</taxon>
        <taxon>Candidatus Sungiibacteriota</taxon>
    </lineage>
</organism>
<dbReference type="NCBIfam" id="TIGR00732">
    <property type="entry name" value="dprA"/>
    <property type="match status" value="1"/>
</dbReference>
<dbReference type="InterPro" id="IPR041614">
    <property type="entry name" value="DprA_WH"/>
</dbReference>
<comment type="similarity">
    <text evidence="1">Belongs to the DprA/Smf family.</text>
</comment>
<dbReference type="InterPro" id="IPR057666">
    <property type="entry name" value="DrpA_SLOG"/>
</dbReference>
<dbReference type="PANTHER" id="PTHR43022:SF1">
    <property type="entry name" value="PROTEIN SMF"/>
    <property type="match status" value="1"/>
</dbReference>
<dbReference type="SUPFAM" id="SSF102405">
    <property type="entry name" value="MCP/YpsA-like"/>
    <property type="match status" value="1"/>
</dbReference>
<dbReference type="Pfam" id="PF17782">
    <property type="entry name" value="WHD_DprA"/>
    <property type="match status" value="1"/>
</dbReference>
<dbReference type="EMBL" id="MHQC01000039">
    <property type="protein sequence ID" value="OGZ94286.1"/>
    <property type="molecule type" value="Genomic_DNA"/>
</dbReference>
<name>A0A1G2K4E9_9BACT</name>
<reference evidence="4 5" key="1">
    <citation type="journal article" date="2016" name="Nat. Commun.">
        <title>Thousands of microbial genomes shed light on interconnected biogeochemical processes in an aquifer system.</title>
        <authorList>
            <person name="Anantharaman K."/>
            <person name="Brown C.T."/>
            <person name="Hug L.A."/>
            <person name="Sharon I."/>
            <person name="Castelle C.J."/>
            <person name="Probst A.J."/>
            <person name="Thomas B.C."/>
            <person name="Singh A."/>
            <person name="Wilkins M.J."/>
            <person name="Karaoz U."/>
            <person name="Brodie E.L."/>
            <person name="Williams K.H."/>
            <person name="Hubbard S.S."/>
            <person name="Banfield J.F."/>
        </authorList>
    </citation>
    <scope>NUCLEOTIDE SEQUENCE [LARGE SCALE GENOMIC DNA]</scope>
</reference>
<feature type="domain" description="DprA winged helix" evidence="3">
    <location>
        <begin position="231"/>
        <end position="282"/>
    </location>
</feature>
<protein>
    <submittedName>
        <fullName evidence="4">DNA protecting protein DprA</fullName>
    </submittedName>
</protein>
<gene>
    <name evidence="4" type="ORF">A2633_05750</name>
</gene>
<evidence type="ECO:0000259" key="3">
    <source>
        <dbReference type="Pfam" id="PF17782"/>
    </source>
</evidence>
<dbReference type="InterPro" id="IPR003488">
    <property type="entry name" value="DprA"/>
</dbReference>
<proteinExistence type="inferred from homology"/>